<evidence type="ECO:0000313" key="3">
    <source>
        <dbReference type="Proteomes" id="UP000676109"/>
    </source>
</evidence>
<name>A0A8E8U3Y1_9CAUD</name>
<proteinExistence type="predicted"/>
<organism evidence="2 3">
    <name type="scientific">Vibrio phage BUCT233</name>
    <dbReference type="NCBI Taxonomy" id="2834267"/>
    <lineage>
        <taxon>Viruses</taxon>
        <taxon>Duplodnaviria</taxon>
        <taxon>Heunggongvirae</taxon>
        <taxon>Uroviricota</taxon>
        <taxon>Caudoviricetes</taxon>
        <taxon>Autographivirales</taxon>
        <taxon>Autoscriptoviridae</taxon>
        <taxon>Maculvirus</taxon>
        <taxon>Maculvirus BUCT233</taxon>
    </lineage>
</organism>
<evidence type="ECO:0000256" key="1">
    <source>
        <dbReference type="SAM" id="Phobius"/>
    </source>
</evidence>
<protein>
    <submittedName>
        <fullName evidence="2">Uncharacterized protein</fullName>
    </submittedName>
</protein>
<keyword evidence="1" id="KW-0472">Membrane</keyword>
<dbReference type="EMBL" id="MZ020222">
    <property type="protein sequence ID" value="QWE49819.1"/>
    <property type="molecule type" value="Genomic_DNA"/>
</dbReference>
<sequence length="49" mass="5671">MSKLKRWFNRHSERILFIAVGTGMVAVIVVIGWGVKALELMFYKWALGF</sequence>
<reference evidence="2 3" key="1">
    <citation type="submission" date="2021-04" db="EMBL/GenBank/DDBJ databases">
        <authorList>
            <person name="Han K."/>
            <person name="Dong Y."/>
            <person name="Li F."/>
        </authorList>
    </citation>
    <scope>NUCLEOTIDE SEQUENCE [LARGE SCALE GENOMIC DNA]</scope>
</reference>
<keyword evidence="1" id="KW-0812">Transmembrane</keyword>
<dbReference type="Proteomes" id="UP000676109">
    <property type="component" value="Segment"/>
</dbReference>
<feature type="transmembrane region" description="Helical" evidence="1">
    <location>
        <begin position="15"/>
        <end position="35"/>
    </location>
</feature>
<keyword evidence="1" id="KW-1133">Transmembrane helix</keyword>
<accession>A0A8E8U3Y1</accession>
<keyword evidence="3" id="KW-1185">Reference proteome</keyword>
<evidence type="ECO:0000313" key="2">
    <source>
        <dbReference type="EMBL" id="QWE49819.1"/>
    </source>
</evidence>